<sequence length="283" mass="32381">MLKDVPARQRVPLPKLTKANYYDTETDWPYMSVSLFKSFMKCEAATMATLNGNGLSDTNETPLLVGNWVHSAVESEAAHEEFKQEAGEKVLTKSGKLRAEFKQADLMIERLRSDAFFNWAWQGEHESIVTGELFGTEWKGKIDCLDVENGRFFDLKTTADPLKMIWSNRHGGRVLWVTAYGYLLQMSIYKHLLEQTYGKHFDAYIIAVSKSNHPSVRTIDLSREEGRFQIEDDYVKSHLPRILAIESGEIPPLMCNHCDWCADHQLGENTVTIDDLEIEANER</sequence>
<name>A0ABQ0WSI1_9LACO</name>
<feature type="domain" description="Putative exodeoxyribonuclease 8 PDDEXK-like" evidence="4">
    <location>
        <begin position="32"/>
        <end position="262"/>
    </location>
</feature>
<evidence type="ECO:0000256" key="3">
    <source>
        <dbReference type="ARBA" id="ARBA00022840"/>
    </source>
</evidence>
<keyword evidence="2" id="KW-0378">Hydrolase</keyword>
<comment type="caution">
    <text evidence="5">The sequence shown here is derived from an EMBL/GenBank/DDBJ whole genome shotgun (WGS) entry which is preliminary data.</text>
</comment>
<evidence type="ECO:0000259" key="4">
    <source>
        <dbReference type="Pfam" id="PF12684"/>
    </source>
</evidence>
<gene>
    <name evidence="5" type="ORF">LSP04_24170</name>
</gene>
<accession>A0ABQ0WSI1</accession>
<dbReference type="RefSeq" id="WP_056964856.1">
    <property type="nucleotide sequence ID" value="NZ_BJZI01000077.1"/>
</dbReference>
<evidence type="ECO:0000256" key="2">
    <source>
        <dbReference type="ARBA" id="ARBA00022806"/>
    </source>
</evidence>
<dbReference type="Pfam" id="PF12684">
    <property type="entry name" value="DUF3799"/>
    <property type="match status" value="1"/>
</dbReference>
<dbReference type="InterPro" id="IPR011604">
    <property type="entry name" value="PDDEXK-like_dom_sf"/>
</dbReference>
<evidence type="ECO:0000256" key="1">
    <source>
        <dbReference type="ARBA" id="ARBA00022741"/>
    </source>
</evidence>
<evidence type="ECO:0000313" key="5">
    <source>
        <dbReference type="EMBL" id="GEO67998.1"/>
    </source>
</evidence>
<evidence type="ECO:0000313" key="6">
    <source>
        <dbReference type="Proteomes" id="UP000321691"/>
    </source>
</evidence>
<keyword evidence="6" id="KW-1185">Reference proteome</keyword>
<organism evidence="5 6">
    <name type="scientific">Levilactobacillus spicheri</name>
    <dbReference type="NCBI Taxonomy" id="216463"/>
    <lineage>
        <taxon>Bacteria</taxon>
        <taxon>Bacillati</taxon>
        <taxon>Bacillota</taxon>
        <taxon>Bacilli</taxon>
        <taxon>Lactobacillales</taxon>
        <taxon>Lactobacillaceae</taxon>
        <taxon>Levilactobacillus</taxon>
    </lineage>
</organism>
<keyword evidence="1" id="KW-0547">Nucleotide-binding</keyword>
<protein>
    <recommendedName>
        <fullName evidence="4">Putative exodeoxyribonuclease 8 PDDEXK-like domain-containing protein</fullName>
    </recommendedName>
</protein>
<dbReference type="Proteomes" id="UP000321691">
    <property type="component" value="Unassembled WGS sequence"/>
</dbReference>
<dbReference type="EMBL" id="BJZI01000077">
    <property type="protein sequence ID" value="GEO67998.1"/>
    <property type="molecule type" value="Genomic_DNA"/>
</dbReference>
<proteinExistence type="predicted"/>
<keyword evidence="2" id="KW-0347">Helicase</keyword>
<dbReference type="Gene3D" id="3.90.320.10">
    <property type="match status" value="1"/>
</dbReference>
<dbReference type="InterPro" id="IPR024432">
    <property type="entry name" value="Put_RecE_PDDEXK-like_dom"/>
</dbReference>
<keyword evidence="3" id="KW-0067">ATP-binding</keyword>
<reference evidence="5 6" key="1">
    <citation type="submission" date="2019-07" db="EMBL/GenBank/DDBJ databases">
        <title>Whole genome shotgun sequence of Lactobacillus spicheri NBRC 107155.</title>
        <authorList>
            <person name="Hosoyama A."/>
            <person name="Uohara A."/>
            <person name="Ohji S."/>
            <person name="Ichikawa N."/>
        </authorList>
    </citation>
    <scope>NUCLEOTIDE SEQUENCE [LARGE SCALE GENOMIC DNA]</scope>
    <source>
        <strain evidence="5 6">NBRC 107155</strain>
    </source>
</reference>